<feature type="compositionally biased region" description="Acidic residues" evidence="1">
    <location>
        <begin position="194"/>
        <end position="210"/>
    </location>
</feature>
<keyword evidence="2" id="KW-0472">Membrane</keyword>
<keyword evidence="2" id="KW-0812">Transmembrane</keyword>
<feature type="transmembrane region" description="Helical" evidence="2">
    <location>
        <begin position="129"/>
        <end position="150"/>
    </location>
</feature>
<evidence type="ECO:0000256" key="2">
    <source>
        <dbReference type="SAM" id="Phobius"/>
    </source>
</evidence>
<name>A0A6J5NK63_9CAUD</name>
<organism evidence="3">
    <name type="scientific">uncultured Caudovirales phage</name>
    <dbReference type="NCBI Taxonomy" id="2100421"/>
    <lineage>
        <taxon>Viruses</taxon>
        <taxon>Duplodnaviria</taxon>
        <taxon>Heunggongvirae</taxon>
        <taxon>Uroviricota</taxon>
        <taxon>Caudoviricetes</taxon>
        <taxon>Peduoviridae</taxon>
        <taxon>Maltschvirus</taxon>
        <taxon>Maltschvirus maltsch</taxon>
    </lineage>
</organism>
<feature type="transmembrane region" description="Helical" evidence="2">
    <location>
        <begin position="12"/>
        <end position="36"/>
    </location>
</feature>
<reference evidence="3" key="1">
    <citation type="submission" date="2020-04" db="EMBL/GenBank/DDBJ databases">
        <authorList>
            <person name="Chiriac C."/>
            <person name="Salcher M."/>
            <person name="Ghai R."/>
            <person name="Kavagutti S V."/>
        </authorList>
    </citation>
    <scope>NUCLEOTIDE SEQUENCE</scope>
</reference>
<feature type="region of interest" description="Disordered" evidence="1">
    <location>
        <begin position="194"/>
        <end position="248"/>
    </location>
</feature>
<proteinExistence type="predicted"/>
<accession>A0A6J5NK63</accession>
<evidence type="ECO:0000256" key="1">
    <source>
        <dbReference type="SAM" id="MobiDB-lite"/>
    </source>
</evidence>
<protein>
    <submittedName>
        <fullName evidence="3">Uncharacterized protein</fullName>
    </submittedName>
</protein>
<evidence type="ECO:0000313" key="3">
    <source>
        <dbReference type="EMBL" id="CAB4159243.1"/>
    </source>
</evidence>
<keyword evidence="2" id="KW-1133">Transmembrane helix</keyword>
<feature type="transmembrane region" description="Helical" evidence="2">
    <location>
        <begin position="70"/>
        <end position="90"/>
    </location>
</feature>
<feature type="compositionally biased region" description="Basic residues" evidence="1">
    <location>
        <begin position="239"/>
        <end position="248"/>
    </location>
</feature>
<feature type="compositionally biased region" description="Polar residues" evidence="1">
    <location>
        <begin position="213"/>
        <end position="237"/>
    </location>
</feature>
<dbReference type="EMBL" id="LR796670">
    <property type="protein sequence ID" value="CAB4159243.1"/>
    <property type="molecule type" value="Genomic_DNA"/>
</dbReference>
<feature type="transmembrane region" description="Helical" evidence="2">
    <location>
        <begin position="42"/>
        <end position="63"/>
    </location>
</feature>
<gene>
    <name evidence="3" type="ORF">UFOVP699_76</name>
</gene>
<sequence>MTNWIARNKRSIIRAAFLVPILSVAAISISHVVAWYDLANPISWAIYLSIAVEIAAMSAIAASSVKVKGFSVWFVFLIVTLIQFIGNIFFSYTEINIASKEFKDWAELTLPVFDAMGVDTADLVSQRRFLALLEGGLLPLISLTCLHFFIKYGDLDTSDDLKPVPEEDDTFNEYLESDQEEELLVDETMIESFEEEELSDIPQDEVEMPNEEVQPSSEGQSKQISKSVPTKPSSGLSNKVRRLRYRNK</sequence>